<dbReference type="EMBL" id="LGUA01000734">
    <property type="protein sequence ID" value="OAX80319.1"/>
    <property type="molecule type" value="Genomic_DNA"/>
</dbReference>
<organism evidence="3 4">
    <name type="scientific">Emergomyces africanus</name>
    <dbReference type="NCBI Taxonomy" id="1955775"/>
    <lineage>
        <taxon>Eukaryota</taxon>
        <taxon>Fungi</taxon>
        <taxon>Dikarya</taxon>
        <taxon>Ascomycota</taxon>
        <taxon>Pezizomycotina</taxon>
        <taxon>Eurotiomycetes</taxon>
        <taxon>Eurotiomycetidae</taxon>
        <taxon>Onygenales</taxon>
        <taxon>Ajellomycetaceae</taxon>
        <taxon>Emergomyces</taxon>
    </lineage>
</organism>
<dbReference type="AlphaFoldDB" id="A0A1B7NU61"/>
<dbReference type="InterPro" id="IPR001347">
    <property type="entry name" value="SIS_dom"/>
</dbReference>
<dbReference type="SUPFAM" id="SSF53697">
    <property type="entry name" value="SIS domain"/>
    <property type="match status" value="1"/>
</dbReference>
<accession>A0A1B7NU61</accession>
<evidence type="ECO:0000313" key="3">
    <source>
        <dbReference type="EMBL" id="OAX80319.1"/>
    </source>
</evidence>
<evidence type="ECO:0000259" key="2">
    <source>
        <dbReference type="PROSITE" id="PS51464"/>
    </source>
</evidence>
<protein>
    <recommendedName>
        <fullName evidence="2">SIS domain-containing protein</fullName>
    </recommendedName>
</protein>
<feature type="region of interest" description="Disordered" evidence="1">
    <location>
        <begin position="1"/>
        <end position="48"/>
    </location>
</feature>
<dbReference type="PANTHER" id="PTHR38418:SF2">
    <property type="entry name" value="SUGAR ISOMERASE, KPSF_GUTQ (AFU_ORTHOLOGUE AFUA_6G08860)"/>
    <property type="match status" value="1"/>
</dbReference>
<proteinExistence type="predicted"/>
<dbReference type="InterPro" id="IPR046348">
    <property type="entry name" value="SIS_dom_sf"/>
</dbReference>
<feature type="region of interest" description="Disordered" evidence="1">
    <location>
        <begin position="275"/>
        <end position="307"/>
    </location>
</feature>
<name>A0A1B7NU61_9EURO</name>
<dbReference type="CDD" id="cd05014">
    <property type="entry name" value="SIS_Kpsf"/>
    <property type="match status" value="1"/>
</dbReference>
<reference evidence="3 4" key="1">
    <citation type="submission" date="2015-07" db="EMBL/GenBank/DDBJ databases">
        <title>Emmonsia species relationships and genome sequence.</title>
        <authorList>
            <person name="Cuomo C.A."/>
            <person name="Schwartz I.S."/>
            <person name="Kenyon C."/>
            <person name="de Hoog G.S."/>
            <person name="Govender N.P."/>
            <person name="Botha A."/>
            <person name="Moreno L."/>
            <person name="de Vries M."/>
            <person name="Munoz J.F."/>
            <person name="Stielow J.B."/>
        </authorList>
    </citation>
    <scope>NUCLEOTIDE SEQUENCE [LARGE SCALE GENOMIC DNA]</scope>
    <source>
        <strain evidence="3 4">CBS 136260</strain>
    </source>
</reference>
<comment type="caution">
    <text evidence="3">The sequence shown here is derived from an EMBL/GenBank/DDBJ whole genome shotgun (WGS) entry which is preliminary data.</text>
</comment>
<sequence length="463" mass="48996">MTSFPSARKRRRVTTSPSPPIWPQMPKFSGVNPTLPMTPPDRDGPLGSPLNCLSSSIDTAIHVISTERAALAHLERIYMTDKLARENMERAVSTVADIVKLGGKLIISGVGKSGKIAEKVVASMNSLGVQSTFLHPTEALHGDLGIIRPGDAVLLITFSGKTPELLRLQPYLPATVPLIAITAHVHPDLCPLLAGSNSPAPILLTAPVHEHEDISFGLPAPMTSTTVALALGDALALATSRKLYNSGKSPADVFKGFHPGGAIGAASAISTTPVSESASSSTSSSSIFSEGLHPKQGTQVTRAPSPNHDRCISDIGTAFSLILPISSQSSQALLGQTSIIDVLRAAIRSPGARSWVLLSPTAIIPPHQVRALSEEKDVDLALQDLPYFANVIVHKKDWFHVPKDSTVKDVMGMLIKHDEDCVEPAAGHVSPKNNMSQVIAVTDEITGDIISVVEGKDLLDDYA</sequence>
<dbReference type="GO" id="GO:0097367">
    <property type="term" value="F:carbohydrate derivative binding"/>
    <property type="evidence" value="ECO:0007669"/>
    <property type="project" value="InterPro"/>
</dbReference>
<dbReference type="OrthoDB" id="1872003at2759"/>
<feature type="domain" description="SIS" evidence="2">
    <location>
        <begin position="95"/>
        <end position="245"/>
    </location>
</feature>
<keyword evidence="4" id="KW-1185">Reference proteome</keyword>
<evidence type="ECO:0000256" key="1">
    <source>
        <dbReference type="SAM" id="MobiDB-lite"/>
    </source>
</evidence>
<dbReference type="PROSITE" id="PS51464">
    <property type="entry name" value="SIS"/>
    <property type="match status" value="1"/>
</dbReference>
<evidence type="ECO:0000313" key="4">
    <source>
        <dbReference type="Proteomes" id="UP000091918"/>
    </source>
</evidence>
<dbReference type="PANTHER" id="PTHR38418">
    <property type="entry name" value="SUGAR ISOMERASE, KPSF/GUTQ (AFU_ORTHOLOGUE AFUA_6G08860)"/>
    <property type="match status" value="1"/>
</dbReference>
<dbReference type="Gene3D" id="3.40.50.10490">
    <property type="entry name" value="Glucose-6-phosphate isomerase like protein, domain 1"/>
    <property type="match status" value="1"/>
</dbReference>
<dbReference type="InterPro" id="IPR035474">
    <property type="entry name" value="SIS_Kpsf"/>
</dbReference>
<gene>
    <name evidence="3" type="ORF">ACJ72_05347</name>
</gene>
<dbReference type="STRING" id="1658172.A0A1B7NU61"/>
<feature type="compositionally biased region" description="Low complexity" evidence="1">
    <location>
        <begin position="275"/>
        <end position="289"/>
    </location>
</feature>
<dbReference type="GO" id="GO:1901135">
    <property type="term" value="P:carbohydrate derivative metabolic process"/>
    <property type="evidence" value="ECO:0007669"/>
    <property type="project" value="InterPro"/>
</dbReference>
<dbReference type="Pfam" id="PF01380">
    <property type="entry name" value="SIS"/>
    <property type="match status" value="1"/>
</dbReference>
<dbReference type="Proteomes" id="UP000091918">
    <property type="component" value="Unassembled WGS sequence"/>
</dbReference>